<keyword evidence="1" id="KW-0175">Coiled coil</keyword>
<dbReference type="InterPro" id="IPR001633">
    <property type="entry name" value="EAL_dom"/>
</dbReference>
<dbReference type="Gene3D" id="3.30.450.20">
    <property type="entry name" value="PAS domain"/>
    <property type="match status" value="1"/>
</dbReference>
<sequence length="748" mass="84213">MLTTFPDDTDQDKDDLKRLEVLSALQILDSGDEPDFDRLTHFAQAVARTPMAGISLIDRDRLWFKSAIGLDIREVDRVIAFCNQAIKQDHPYVVTDARAHPLFRDNPLVTGPPHFRFYGGFPLITSSGYRIGALAVLDTKPRRLSRMRMEVLEMLAEQVMTLIELRRQRQEISFMLAEREAVNRMLSEQSEHLREAQRIGRIGSWELEPDSKILRLSEETFRIFGVNDVADAVPFSAFMGSVHRDDRAALSLALEAAMNGVAQMDLVHRIVLPGGVVRHVHERGELRLRHGRERMVAGTVQDVSDQVAAEARIRELAYFDTLTGLPNRRFILDRLDKMVSMRHRMPYDGAVIFIDLDNFKVLNDTHGHDKGDLLLKEVARRIQSCVRHYDSVGRFGGDEFVVLVERIGDDAVDEGAHALHVAQKILTVLNEGFDLDGLEHRSTPSIGIALLDGEAVSTGELLKRADMAMYKSKAEGRNTIRFYSDELQKAVTERALLEKEIRVAVEQKEFFLDFQLQENGAGNVSGIEVLLRWRHASRGIVTPAEFIALAEELGLIMQIGSWVLEEACKLIKRWSTLPGLQELGVSVNVSVKQFHHPDFVAQVTGALQKTGADPKRLNLEITESMLISDYHDTRTKMITLKALGIRFALDDFGTGCSSLSHLQRLPIDQLKIDQSFVQHVNSDKNDATITRSIISLARSFGLAVIAEGVETEEQRRFLADEGCEDFQGFLYHPTLGVSDVESYLARRS</sequence>
<dbReference type="SUPFAM" id="SSF55073">
    <property type="entry name" value="Nucleotide cyclase"/>
    <property type="match status" value="1"/>
</dbReference>
<feature type="coiled-coil region" evidence="1">
    <location>
        <begin position="480"/>
        <end position="507"/>
    </location>
</feature>
<dbReference type="SUPFAM" id="SSF141868">
    <property type="entry name" value="EAL domain-like"/>
    <property type="match status" value="1"/>
</dbReference>
<dbReference type="PANTHER" id="PTHR44757:SF2">
    <property type="entry name" value="BIOFILM ARCHITECTURE MAINTENANCE PROTEIN MBAA"/>
    <property type="match status" value="1"/>
</dbReference>
<dbReference type="SUPFAM" id="SSF55785">
    <property type="entry name" value="PYP-like sensor domain (PAS domain)"/>
    <property type="match status" value="1"/>
</dbReference>
<dbReference type="InterPro" id="IPR003018">
    <property type="entry name" value="GAF"/>
</dbReference>
<dbReference type="CDD" id="cd01948">
    <property type="entry name" value="EAL"/>
    <property type="match status" value="1"/>
</dbReference>
<evidence type="ECO:0000259" key="3">
    <source>
        <dbReference type="PROSITE" id="PS50887"/>
    </source>
</evidence>
<comment type="caution">
    <text evidence="4">The sequence shown here is derived from an EMBL/GenBank/DDBJ whole genome shotgun (WGS) entry which is preliminary data.</text>
</comment>
<evidence type="ECO:0000313" key="4">
    <source>
        <dbReference type="EMBL" id="OWW20625.1"/>
    </source>
</evidence>
<organism evidence="4 5">
    <name type="scientific">Noviherbaspirillum denitrificans</name>
    <dbReference type="NCBI Taxonomy" id="1968433"/>
    <lineage>
        <taxon>Bacteria</taxon>
        <taxon>Pseudomonadati</taxon>
        <taxon>Pseudomonadota</taxon>
        <taxon>Betaproteobacteria</taxon>
        <taxon>Burkholderiales</taxon>
        <taxon>Oxalobacteraceae</taxon>
        <taxon>Noviherbaspirillum</taxon>
    </lineage>
</organism>
<reference evidence="4 5" key="1">
    <citation type="submission" date="2016-02" db="EMBL/GenBank/DDBJ databases">
        <authorList>
            <person name="Wen L."/>
            <person name="He K."/>
            <person name="Yang H."/>
        </authorList>
    </citation>
    <scope>NUCLEOTIDE SEQUENCE [LARGE SCALE GENOMIC DNA]</scope>
    <source>
        <strain evidence="4 5">TSA40</strain>
    </source>
</reference>
<dbReference type="CDD" id="cd01949">
    <property type="entry name" value="GGDEF"/>
    <property type="match status" value="1"/>
</dbReference>
<dbReference type="PROSITE" id="PS50887">
    <property type="entry name" value="GGDEF"/>
    <property type="match status" value="1"/>
</dbReference>
<dbReference type="Gene3D" id="3.30.450.40">
    <property type="match status" value="1"/>
</dbReference>
<dbReference type="Gene3D" id="2.10.70.100">
    <property type="match status" value="1"/>
</dbReference>
<dbReference type="InterPro" id="IPR029016">
    <property type="entry name" value="GAF-like_dom_sf"/>
</dbReference>
<proteinExistence type="predicted"/>
<dbReference type="AlphaFoldDB" id="A0A254TDK0"/>
<dbReference type="Pfam" id="PF00990">
    <property type="entry name" value="GGDEF"/>
    <property type="match status" value="1"/>
</dbReference>
<dbReference type="SMART" id="SM00052">
    <property type="entry name" value="EAL"/>
    <property type="match status" value="1"/>
</dbReference>
<dbReference type="SMART" id="SM00065">
    <property type="entry name" value="GAF"/>
    <property type="match status" value="1"/>
</dbReference>
<dbReference type="Gene3D" id="3.20.20.450">
    <property type="entry name" value="EAL domain"/>
    <property type="match status" value="1"/>
</dbReference>
<dbReference type="Pfam" id="PF01590">
    <property type="entry name" value="GAF"/>
    <property type="match status" value="1"/>
</dbReference>
<feature type="domain" description="EAL" evidence="2">
    <location>
        <begin position="494"/>
        <end position="748"/>
    </location>
</feature>
<evidence type="ECO:0000256" key="1">
    <source>
        <dbReference type="SAM" id="Coils"/>
    </source>
</evidence>
<gene>
    <name evidence="4" type="ORF">AYR66_15165</name>
</gene>
<protein>
    <recommendedName>
        <fullName evidence="6">Diguanylate cyclase</fullName>
    </recommendedName>
</protein>
<dbReference type="InterPro" id="IPR035965">
    <property type="entry name" value="PAS-like_dom_sf"/>
</dbReference>
<dbReference type="SUPFAM" id="SSF55781">
    <property type="entry name" value="GAF domain-like"/>
    <property type="match status" value="1"/>
</dbReference>
<evidence type="ECO:0008006" key="6">
    <source>
        <dbReference type="Google" id="ProtNLM"/>
    </source>
</evidence>
<dbReference type="Pfam" id="PF00563">
    <property type="entry name" value="EAL"/>
    <property type="match status" value="1"/>
</dbReference>
<accession>A0A254TDK0</accession>
<dbReference type="Proteomes" id="UP000197535">
    <property type="component" value="Unassembled WGS sequence"/>
</dbReference>
<name>A0A254TDK0_9BURK</name>
<evidence type="ECO:0000259" key="2">
    <source>
        <dbReference type="PROSITE" id="PS50883"/>
    </source>
</evidence>
<dbReference type="PROSITE" id="PS50883">
    <property type="entry name" value="EAL"/>
    <property type="match status" value="1"/>
</dbReference>
<dbReference type="InterPro" id="IPR043128">
    <property type="entry name" value="Rev_trsase/Diguanyl_cyclase"/>
</dbReference>
<feature type="domain" description="GGDEF" evidence="3">
    <location>
        <begin position="347"/>
        <end position="485"/>
    </location>
</feature>
<dbReference type="InterPro" id="IPR000160">
    <property type="entry name" value="GGDEF_dom"/>
</dbReference>
<dbReference type="Gene3D" id="3.30.70.270">
    <property type="match status" value="1"/>
</dbReference>
<dbReference type="PANTHER" id="PTHR44757">
    <property type="entry name" value="DIGUANYLATE CYCLASE DGCP"/>
    <property type="match status" value="1"/>
</dbReference>
<dbReference type="EMBL" id="LSTO01000001">
    <property type="protein sequence ID" value="OWW20625.1"/>
    <property type="molecule type" value="Genomic_DNA"/>
</dbReference>
<dbReference type="InterPro" id="IPR035919">
    <property type="entry name" value="EAL_sf"/>
</dbReference>
<dbReference type="SMART" id="SM00267">
    <property type="entry name" value="GGDEF"/>
    <property type="match status" value="1"/>
</dbReference>
<dbReference type="RefSeq" id="WP_234814876.1">
    <property type="nucleotide sequence ID" value="NZ_LSTO01000001.1"/>
</dbReference>
<keyword evidence="5" id="KW-1185">Reference proteome</keyword>
<dbReference type="InterPro" id="IPR052155">
    <property type="entry name" value="Biofilm_reg_signaling"/>
</dbReference>
<dbReference type="NCBIfam" id="TIGR00254">
    <property type="entry name" value="GGDEF"/>
    <property type="match status" value="1"/>
</dbReference>
<evidence type="ECO:0000313" key="5">
    <source>
        <dbReference type="Proteomes" id="UP000197535"/>
    </source>
</evidence>
<dbReference type="InterPro" id="IPR029787">
    <property type="entry name" value="Nucleotide_cyclase"/>
</dbReference>